<dbReference type="EMBL" id="CAEZWU010000132">
    <property type="protein sequence ID" value="CAB4672948.1"/>
    <property type="molecule type" value="Genomic_DNA"/>
</dbReference>
<dbReference type="InterPro" id="IPR057240">
    <property type="entry name" value="ParB_dimer_C"/>
</dbReference>
<feature type="compositionally biased region" description="Polar residues" evidence="4">
    <location>
        <begin position="239"/>
        <end position="252"/>
    </location>
</feature>
<keyword evidence="2" id="KW-0159">Chromosome partition</keyword>
<evidence type="ECO:0000259" key="5">
    <source>
        <dbReference type="SMART" id="SM00470"/>
    </source>
</evidence>
<name>A0A6J6MII3_9ZZZZ</name>
<dbReference type="Pfam" id="PF17762">
    <property type="entry name" value="HTH_ParB"/>
    <property type="match status" value="1"/>
</dbReference>
<dbReference type="Pfam" id="PF23552">
    <property type="entry name" value="ParB_C"/>
    <property type="match status" value="1"/>
</dbReference>
<dbReference type="AlphaFoldDB" id="A0A6J6MII3"/>
<evidence type="ECO:0000256" key="1">
    <source>
        <dbReference type="ARBA" id="ARBA00006295"/>
    </source>
</evidence>
<dbReference type="InterPro" id="IPR041468">
    <property type="entry name" value="HTH_ParB/Spo0J"/>
</dbReference>
<dbReference type="InterPro" id="IPR036086">
    <property type="entry name" value="ParB/Sulfiredoxin_sf"/>
</dbReference>
<sequence length="320" mass="34799">MVVRPKGLGKGIESLIPSRPIERSFGEENSAQVDGMGLRSVEIKTISPNPNQPRSYFNEDSLDELSASIKAVGVLQPILVRPLKQVDATTGIAFELIAGERRWRAAQKAGLVLIPALVRETDDVSSVEQALIENLHRQDLTPLEEAAAYQQLLDDFSMTHEQVGERVGKTRTVITNSLRLLSLPPSIQQLLAGGRLSGGHARALLGVQEKALQEKLAQQCADEGWTVRATEDAVRATTGRPSKTDSSNNDQNKLTKKSPTTTTLPVPGLVELQRLLGEHLSTKVSIVATAGRGRMTVEFADLNDLERIYRAMTDGVPNGE</sequence>
<dbReference type="PANTHER" id="PTHR33375:SF1">
    <property type="entry name" value="CHROMOSOME-PARTITIONING PROTEIN PARB-RELATED"/>
    <property type="match status" value="1"/>
</dbReference>
<dbReference type="SUPFAM" id="SSF110849">
    <property type="entry name" value="ParB/Sulfiredoxin"/>
    <property type="match status" value="1"/>
</dbReference>
<dbReference type="InterPro" id="IPR003115">
    <property type="entry name" value="ParB_N"/>
</dbReference>
<accession>A0A6J6MII3</accession>
<dbReference type="GO" id="GO:0045881">
    <property type="term" value="P:positive regulation of sporulation resulting in formation of a cellular spore"/>
    <property type="evidence" value="ECO:0007669"/>
    <property type="project" value="TreeGrafter"/>
</dbReference>
<dbReference type="InterPro" id="IPR004437">
    <property type="entry name" value="ParB/RepB/Spo0J"/>
</dbReference>
<dbReference type="GO" id="GO:0003677">
    <property type="term" value="F:DNA binding"/>
    <property type="evidence" value="ECO:0007669"/>
    <property type="project" value="UniProtKB-KW"/>
</dbReference>
<reference evidence="6" key="1">
    <citation type="submission" date="2020-05" db="EMBL/GenBank/DDBJ databases">
        <authorList>
            <person name="Chiriac C."/>
            <person name="Salcher M."/>
            <person name="Ghai R."/>
            <person name="Kavagutti S V."/>
        </authorList>
    </citation>
    <scope>NUCLEOTIDE SEQUENCE</scope>
</reference>
<dbReference type="NCBIfam" id="TIGR00180">
    <property type="entry name" value="parB_part"/>
    <property type="match status" value="1"/>
</dbReference>
<dbReference type="GO" id="GO:0007059">
    <property type="term" value="P:chromosome segregation"/>
    <property type="evidence" value="ECO:0007669"/>
    <property type="project" value="UniProtKB-KW"/>
</dbReference>
<evidence type="ECO:0000313" key="6">
    <source>
        <dbReference type="EMBL" id="CAB4672948.1"/>
    </source>
</evidence>
<dbReference type="FunFam" id="3.90.1530.30:FF:000001">
    <property type="entry name" value="Chromosome partitioning protein ParB"/>
    <property type="match status" value="1"/>
</dbReference>
<dbReference type="PANTHER" id="PTHR33375">
    <property type="entry name" value="CHROMOSOME-PARTITIONING PROTEIN PARB-RELATED"/>
    <property type="match status" value="1"/>
</dbReference>
<feature type="domain" description="ParB-like N-terminal" evidence="5">
    <location>
        <begin position="39"/>
        <end position="135"/>
    </location>
</feature>
<dbReference type="CDD" id="cd16393">
    <property type="entry name" value="SPO0J_N"/>
    <property type="match status" value="1"/>
</dbReference>
<feature type="region of interest" description="Disordered" evidence="4">
    <location>
        <begin position="233"/>
        <end position="265"/>
    </location>
</feature>
<evidence type="ECO:0000256" key="3">
    <source>
        <dbReference type="ARBA" id="ARBA00023125"/>
    </source>
</evidence>
<organism evidence="6">
    <name type="scientific">freshwater metagenome</name>
    <dbReference type="NCBI Taxonomy" id="449393"/>
    <lineage>
        <taxon>unclassified sequences</taxon>
        <taxon>metagenomes</taxon>
        <taxon>ecological metagenomes</taxon>
    </lineage>
</organism>
<gene>
    <name evidence="6" type="ORF">UFOPK2292_00905</name>
</gene>
<dbReference type="Pfam" id="PF02195">
    <property type="entry name" value="ParB_N"/>
    <property type="match status" value="1"/>
</dbReference>
<dbReference type="GO" id="GO:0005694">
    <property type="term" value="C:chromosome"/>
    <property type="evidence" value="ECO:0007669"/>
    <property type="project" value="TreeGrafter"/>
</dbReference>
<dbReference type="SMART" id="SM00470">
    <property type="entry name" value="ParB"/>
    <property type="match status" value="1"/>
</dbReference>
<evidence type="ECO:0000256" key="4">
    <source>
        <dbReference type="SAM" id="MobiDB-lite"/>
    </source>
</evidence>
<comment type="similarity">
    <text evidence="1">Belongs to the ParB family.</text>
</comment>
<dbReference type="SUPFAM" id="SSF109709">
    <property type="entry name" value="KorB DNA-binding domain-like"/>
    <property type="match status" value="1"/>
</dbReference>
<protein>
    <submittedName>
        <fullName evidence="6">Unannotated protein</fullName>
    </submittedName>
</protein>
<keyword evidence="3" id="KW-0238">DNA-binding</keyword>
<dbReference type="FunFam" id="1.10.10.2830:FF:000001">
    <property type="entry name" value="Chromosome partitioning protein ParB"/>
    <property type="match status" value="1"/>
</dbReference>
<dbReference type="InterPro" id="IPR050336">
    <property type="entry name" value="Chromosome_partition/occlusion"/>
</dbReference>
<proteinExistence type="inferred from homology"/>
<dbReference type="Gene3D" id="1.10.10.2830">
    <property type="match status" value="1"/>
</dbReference>
<dbReference type="Gene3D" id="3.90.1530.30">
    <property type="match status" value="1"/>
</dbReference>
<evidence type="ECO:0000256" key="2">
    <source>
        <dbReference type="ARBA" id="ARBA00022829"/>
    </source>
</evidence>